<dbReference type="Proteomes" id="UP000499080">
    <property type="component" value="Unassembled WGS sequence"/>
</dbReference>
<gene>
    <name evidence="1" type="ORF">AVEN_228887_1</name>
</gene>
<comment type="caution">
    <text evidence="1">The sequence shown here is derived from an EMBL/GenBank/DDBJ whole genome shotgun (WGS) entry which is preliminary data.</text>
</comment>
<name>A0A4Y2NTM5_ARAVE</name>
<proteinExistence type="predicted"/>
<protein>
    <submittedName>
        <fullName evidence="1">Uncharacterized protein</fullName>
    </submittedName>
</protein>
<reference evidence="1 2" key="1">
    <citation type="journal article" date="2019" name="Sci. Rep.">
        <title>Orb-weaving spider Araneus ventricosus genome elucidates the spidroin gene catalogue.</title>
        <authorList>
            <person name="Kono N."/>
            <person name="Nakamura H."/>
            <person name="Ohtoshi R."/>
            <person name="Moran D.A.P."/>
            <person name="Shinohara A."/>
            <person name="Yoshida Y."/>
            <person name="Fujiwara M."/>
            <person name="Mori M."/>
            <person name="Tomita M."/>
            <person name="Arakawa K."/>
        </authorList>
    </citation>
    <scope>NUCLEOTIDE SEQUENCE [LARGE SCALE GENOMIC DNA]</scope>
</reference>
<dbReference type="AlphaFoldDB" id="A0A4Y2NTM5"/>
<evidence type="ECO:0000313" key="1">
    <source>
        <dbReference type="EMBL" id="GBN42935.1"/>
    </source>
</evidence>
<dbReference type="EMBL" id="BGPR01009891">
    <property type="protein sequence ID" value="GBN42935.1"/>
    <property type="molecule type" value="Genomic_DNA"/>
</dbReference>
<organism evidence="1 2">
    <name type="scientific">Araneus ventricosus</name>
    <name type="common">Orbweaver spider</name>
    <name type="synonym">Epeira ventricosa</name>
    <dbReference type="NCBI Taxonomy" id="182803"/>
    <lineage>
        <taxon>Eukaryota</taxon>
        <taxon>Metazoa</taxon>
        <taxon>Ecdysozoa</taxon>
        <taxon>Arthropoda</taxon>
        <taxon>Chelicerata</taxon>
        <taxon>Arachnida</taxon>
        <taxon>Araneae</taxon>
        <taxon>Araneomorphae</taxon>
        <taxon>Entelegynae</taxon>
        <taxon>Araneoidea</taxon>
        <taxon>Araneidae</taxon>
        <taxon>Araneus</taxon>
    </lineage>
</organism>
<keyword evidence="2" id="KW-1185">Reference proteome</keyword>
<dbReference type="OrthoDB" id="8040188at2759"/>
<sequence length="161" mass="18121">MAVRRQQENFEESQVMVQANAKRSAEQKQSACASKAMQRSLSAYKYNSNCAYESERVVNIGPMPCIFSLCGAKKWHRESPGLCCSSGKVQLSLHQEPPEPLKSFNRIFIRFYAFKKIIQVYNSAFCMTSFGSNIISEGGFTPTFKAKGVNILSIRFTSTFD</sequence>
<accession>A0A4Y2NTM5</accession>
<evidence type="ECO:0000313" key="2">
    <source>
        <dbReference type="Proteomes" id="UP000499080"/>
    </source>
</evidence>